<sequence length="362" mass="41020">MTLCNIFSCRDGFARVYVVGHYDMDRTSWTVCAIHALGYHGRACFTKCTCDELPCPLITWLVSELKSSCPDAEGKNVTGTVLAGDLRAYLKEMSCPYTTLISETLTPANLNQITEFLVSELQAAYMMKYKENHPEDRELCCESVKDRREKTQDGAEILGKIEQFVKQDDRVDNKAEESNRELSLLLEALSMATSSNFTDIQNQVKSSLAKLPEGDIPKPLLNTELNCDQWRQIEKLNEALATDYKCRRQMMMKRFEVTLQSFMWGERGKDRAKAVASLPPLLLSAESHVSLSRLLAAREDQSRILPVRAGPSTAVHKVLMGSVPDRGGRPGEIEPPMPDWKRERAHGDNSQRKYRPRKKNRK</sequence>
<reference evidence="3" key="1">
    <citation type="submission" date="2020-10" db="EMBL/GenBank/DDBJ databases">
        <title>Chromosome-scale genome assembly of the Allis shad, Alosa alosa.</title>
        <authorList>
            <person name="Margot Z."/>
            <person name="Christophe K."/>
            <person name="Cabau C."/>
            <person name="Louis A."/>
            <person name="Berthelot C."/>
            <person name="Parey E."/>
            <person name="Roest Crollius H."/>
            <person name="Montfort J."/>
            <person name="Robinson-Rechavi M."/>
            <person name="Bucao C."/>
            <person name="Bouchez O."/>
            <person name="Gislard M."/>
            <person name="Lluch J."/>
            <person name="Milhes M."/>
            <person name="Lampietro C."/>
            <person name="Lopez Roques C."/>
            <person name="Donnadieu C."/>
            <person name="Braasch I."/>
            <person name="Desvignes T."/>
            <person name="Postlethwait J."/>
            <person name="Bobe J."/>
            <person name="Guiguen Y."/>
        </authorList>
    </citation>
    <scope>NUCLEOTIDE SEQUENCE</scope>
    <source>
        <strain evidence="3">M-15738</strain>
        <tissue evidence="3">Blood</tissue>
    </source>
</reference>
<evidence type="ECO:0000256" key="1">
    <source>
        <dbReference type="ARBA" id="ARBA00007218"/>
    </source>
</evidence>
<evidence type="ECO:0000313" key="3">
    <source>
        <dbReference type="EMBL" id="KAG5283926.1"/>
    </source>
</evidence>
<feature type="compositionally biased region" description="Basic and acidic residues" evidence="2">
    <location>
        <begin position="339"/>
        <end position="351"/>
    </location>
</feature>
<accession>A0AAV6HDJ3</accession>
<proteinExistence type="inferred from homology"/>
<dbReference type="PANTHER" id="PTHR31353:SF5">
    <property type="entry name" value="IM:7138535"/>
    <property type="match status" value="1"/>
</dbReference>
<organism evidence="3 4">
    <name type="scientific">Alosa alosa</name>
    <name type="common">allis shad</name>
    <dbReference type="NCBI Taxonomy" id="278164"/>
    <lineage>
        <taxon>Eukaryota</taxon>
        <taxon>Metazoa</taxon>
        <taxon>Chordata</taxon>
        <taxon>Craniata</taxon>
        <taxon>Vertebrata</taxon>
        <taxon>Euteleostomi</taxon>
        <taxon>Actinopterygii</taxon>
        <taxon>Neopterygii</taxon>
        <taxon>Teleostei</taxon>
        <taxon>Clupei</taxon>
        <taxon>Clupeiformes</taxon>
        <taxon>Clupeoidei</taxon>
        <taxon>Clupeidae</taxon>
        <taxon>Alosa</taxon>
    </lineage>
</organism>
<dbReference type="PANTHER" id="PTHR31353">
    <property type="entry name" value="FAM98"/>
    <property type="match status" value="1"/>
</dbReference>
<dbReference type="Pfam" id="PF10239">
    <property type="entry name" value="DUF2465"/>
    <property type="match status" value="1"/>
</dbReference>
<evidence type="ECO:0008006" key="5">
    <source>
        <dbReference type="Google" id="ProtNLM"/>
    </source>
</evidence>
<dbReference type="AlphaFoldDB" id="A0AAV6HDJ3"/>
<keyword evidence="4" id="KW-1185">Reference proteome</keyword>
<dbReference type="InterPro" id="IPR018797">
    <property type="entry name" value="FAM98"/>
</dbReference>
<evidence type="ECO:0000313" key="4">
    <source>
        <dbReference type="Proteomes" id="UP000823561"/>
    </source>
</evidence>
<gene>
    <name evidence="3" type="ORF">AALO_G00021090</name>
</gene>
<protein>
    <recommendedName>
        <fullName evidence="5">Protein FAM98B</fullName>
    </recommendedName>
</protein>
<dbReference type="GO" id="GO:0072669">
    <property type="term" value="C:tRNA-splicing ligase complex"/>
    <property type="evidence" value="ECO:0007669"/>
    <property type="project" value="TreeGrafter"/>
</dbReference>
<name>A0AAV6HDJ3_9TELE</name>
<comment type="similarity">
    <text evidence="1">Belongs to the FAM98 family.</text>
</comment>
<feature type="compositionally biased region" description="Basic residues" evidence="2">
    <location>
        <begin position="352"/>
        <end position="362"/>
    </location>
</feature>
<feature type="region of interest" description="Disordered" evidence="2">
    <location>
        <begin position="321"/>
        <end position="362"/>
    </location>
</feature>
<comment type="caution">
    <text evidence="3">The sequence shown here is derived from an EMBL/GenBank/DDBJ whole genome shotgun (WGS) entry which is preliminary data.</text>
</comment>
<dbReference type="EMBL" id="JADWDJ010000002">
    <property type="protein sequence ID" value="KAG5283926.1"/>
    <property type="molecule type" value="Genomic_DNA"/>
</dbReference>
<dbReference type="Proteomes" id="UP000823561">
    <property type="component" value="Chromosome 2"/>
</dbReference>
<evidence type="ECO:0000256" key="2">
    <source>
        <dbReference type="SAM" id="MobiDB-lite"/>
    </source>
</evidence>